<protein>
    <submittedName>
        <fullName evidence="1">Uncharacterized protein</fullName>
    </submittedName>
</protein>
<organism evidence="1 2">
    <name type="scientific">Auriscalpium vulgare</name>
    <dbReference type="NCBI Taxonomy" id="40419"/>
    <lineage>
        <taxon>Eukaryota</taxon>
        <taxon>Fungi</taxon>
        <taxon>Dikarya</taxon>
        <taxon>Basidiomycota</taxon>
        <taxon>Agaricomycotina</taxon>
        <taxon>Agaricomycetes</taxon>
        <taxon>Russulales</taxon>
        <taxon>Auriscalpiaceae</taxon>
        <taxon>Auriscalpium</taxon>
    </lineage>
</organism>
<reference evidence="1" key="1">
    <citation type="submission" date="2021-02" db="EMBL/GenBank/DDBJ databases">
        <authorList>
            <consortium name="DOE Joint Genome Institute"/>
            <person name="Ahrendt S."/>
            <person name="Looney B.P."/>
            <person name="Miyauchi S."/>
            <person name="Morin E."/>
            <person name="Drula E."/>
            <person name="Courty P.E."/>
            <person name="Chicoki N."/>
            <person name="Fauchery L."/>
            <person name="Kohler A."/>
            <person name="Kuo A."/>
            <person name="Labutti K."/>
            <person name="Pangilinan J."/>
            <person name="Lipzen A."/>
            <person name="Riley R."/>
            <person name="Andreopoulos W."/>
            <person name="He G."/>
            <person name="Johnson J."/>
            <person name="Barry K.W."/>
            <person name="Grigoriev I.V."/>
            <person name="Nagy L."/>
            <person name="Hibbett D."/>
            <person name="Henrissat B."/>
            <person name="Matheny P.B."/>
            <person name="Labbe J."/>
            <person name="Martin F."/>
        </authorList>
    </citation>
    <scope>NUCLEOTIDE SEQUENCE</scope>
    <source>
        <strain evidence="1">FP105234-sp</strain>
    </source>
</reference>
<keyword evidence="2" id="KW-1185">Reference proteome</keyword>
<accession>A0ACB8RUX2</accession>
<proteinExistence type="predicted"/>
<evidence type="ECO:0000313" key="1">
    <source>
        <dbReference type="EMBL" id="KAI0047617.1"/>
    </source>
</evidence>
<dbReference type="EMBL" id="MU275901">
    <property type="protein sequence ID" value="KAI0047617.1"/>
    <property type="molecule type" value="Genomic_DNA"/>
</dbReference>
<comment type="caution">
    <text evidence="1">The sequence shown here is derived from an EMBL/GenBank/DDBJ whole genome shotgun (WGS) entry which is preliminary data.</text>
</comment>
<evidence type="ECO:0000313" key="2">
    <source>
        <dbReference type="Proteomes" id="UP000814033"/>
    </source>
</evidence>
<gene>
    <name evidence="1" type="ORF">FA95DRAFT_1662553</name>
</gene>
<dbReference type="Proteomes" id="UP000814033">
    <property type="component" value="Unassembled WGS sequence"/>
</dbReference>
<sequence>MLKDFLVPPFDPRYQEIEQTLSTDPDQVIQRAKGGEVLALQVLTISCERYQALQTLEILDVFCDHLAASRIPHPLPLDLPPAALTALGCNFWSFLALKALTDKDKISLSNAARFTARIAEDWENICQWAIFWDTFSSRLSAHEQASLYHLIIEAVCIVVYHEPTRARVLKTDGFLELITSLWMKSPTGTAGTISPAVGTDRSAGLLWIILVHVPKDDRALSMDRLIKAAGGFPPRIARLALSRLHAVAKELDGGPAQAYMIHLSVLDIFTKDTARLLRVALVQQCGVSVLTRGIVALANRRDHEQRTTRDVLLLSLKVLLRLINTGDSVRWMACAVREGLIRAYGDLSPVFKRYEAEQQRTALQLLRDILPMYLVYPRIIDAVDGNLRGLTNKPAPKNKGSLLKAWTVLERRARLSARLKDKWDDVKNMAYCSNCTKYVDKSFLKTCARCRDVYYCSTACQITAWEVHKKMCSLLLRDLPSRNDRNFLNWIALQNARRESADLQTQAAELYPNTALSDIGVVFYCTDASPNLSVLHLGNYKMPSMGRAEVTLAESIVQRARATPGGATLIASRTKLGKREMLSLMLVTPSIWDESGEANQRILDSMMMEAGDSEDQRKDSEEAEVKGERDGDDG</sequence>
<name>A0ACB8RUX2_9AGAM</name>
<reference evidence="1" key="2">
    <citation type="journal article" date="2022" name="New Phytol.">
        <title>Evolutionary transition to the ectomycorrhizal habit in the genomes of a hyperdiverse lineage of mushroom-forming fungi.</title>
        <authorList>
            <person name="Looney B."/>
            <person name="Miyauchi S."/>
            <person name="Morin E."/>
            <person name="Drula E."/>
            <person name="Courty P.E."/>
            <person name="Kohler A."/>
            <person name="Kuo A."/>
            <person name="LaButti K."/>
            <person name="Pangilinan J."/>
            <person name="Lipzen A."/>
            <person name="Riley R."/>
            <person name="Andreopoulos W."/>
            <person name="He G."/>
            <person name="Johnson J."/>
            <person name="Nolan M."/>
            <person name="Tritt A."/>
            <person name="Barry K.W."/>
            <person name="Grigoriev I.V."/>
            <person name="Nagy L.G."/>
            <person name="Hibbett D."/>
            <person name="Henrissat B."/>
            <person name="Matheny P.B."/>
            <person name="Labbe J."/>
            <person name="Martin F.M."/>
        </authorList>
    </citation>
    <scope>NUCLEOTIDE SEQUENCE</scope>
    <source>
        <strain evidence="1">FP105234-sp</strain>
    </source>
</reference>